<dbReference type="GO" id="GO:0003677">
    <property type="term" value="F:DNA binding"/>
    <property type="evidence" value="ECO:0007669"/>
    <property type="project" value="InterPro"/>
</dbReference>
<dbReference type="PANTHER" id="PTHR30231:SF37">
    <property type="entry name" value="EXODEOXYRIBONUCLEASE 10"/>
    <property type="match status" value="1"/>
</dbReference>
<dbReference type="OrthoDB" id="9803913at2"/>
<dbReference type="Pfam" id="PF00929">
    <property type="entry name" value="RNase_T"/>
    <property type="match status" value="1"/>
</dbReference>
<evidence type="ECO:0000256" key="1">
    <source>
        <dbReference type="ARBA" id="ARBA00025483"/>
    </source>
</evidence>
<evidence type="ECO:0000256" key="2">
    <source>
        <dbReference type="ARBA" id="ARBA00026073"/>
    </source>
</evidence>
<dbReference type="NCBIfam" id="TIGR00573">
    <property type="entry name" value="dnaq"/>
    <property type="match status" value="1"/>
</dbReference>
<dbReference type="SMART" id="SM00465">
    <property type="entry name" value="GIYc"/>
    <property type="match status" value="1"/>
</dbReference>
<dbReference type="GO" id="GO:0008408">
    <property type="term" value="F:3'-5' exonuclease activity"/>
    <property type="evidence" value="ECO:0007669"/>
    <property type="project" value="TreeGrafter"/>
</dbReference>
<keyword evidence="5" id="KW-1185">Reference proteome</keyword>
<dbReference type="SUPFAM" id="SSF82771">
    <property type="entry name" value="GIY-YIG endonuclease"/>
    <property type="match status" value="1"/>
</dbReference>
<dbReference type="GO" id="GO:0045004">
    <property type="term" value="P:DNA replication proofreading"/>
    <property type="evidence" value="ECO:0007669"/>
    <property type="project" value="TreeGrafter"/>
</dbReference>
<dbReference type="InterPro" id="IPR000305">
    <property type="entry name" value="GIY-YIG_endonuc"/>
</dbReference>
<proteinExistence type="predicted"/>
<evidence type="ECO:0000313" key="4">
    <source>
        <dbReference type="EMBL" id="QES89454.1"/>
    </source>
</evidence>
<dbReference type="CDD" id="cd10434">
    <property type="entry name" value="GIY-YIG_UvrC_Cho"/>
    <property type="match status" value="1"/>
</dbReference>
<dbReference type="Proteomes" id="UP000292424">
    <property type="component" value="Chromosome"/>
</dbReference>
<reference evidence="4 5" key="1">
    <citation type="submission" date="2019-09" db="EMBL/GenBank/DDBJ databases">
        <title>Complete genome sequence of Arachidicoccus sp. B3-10 isolated from apple orchard soil.</title>
        <authorList>
            <person name="Kim H.S."/>
            <person name="Han K.-I."/>
            <person name="Suh M.K."/>
            <person name="Lee K.C."/>
            <person name="Eom M.K."/>
            <person name="Kim J.-S."/>
            <person name="Kang S.W."/>
            <person name="Sin Y."/>
            <person name="Lee J.-S."/>
        </authorList>
    </citation>
    <scope>NUCLEOTIDE SEQUENCE [LARGE SCALE GENOMIC DNA]</scope>
    <source>
        <strain evidence="4 5">B3-10</strain>
    </source>
</reference>
<dbReference type="Gene3D" id="3.30.420.10">
    <property type="entry name" value="Ribonuclease H-like superfamily/Ribonuclease H"/>
    <property type="match status" value="1"/>
</dbReference>
<dbReference type="InterPro" id="IPR036397">
    <property type="entry name" value="RNaseH_sf"/>
</dbReference>
<feature type="domain" description="GIY-YIG" evidence="3">
    <location>
        <begin position="200"/>
        <end position="278"/>
    </location>
</feature>
<dbReference type="FunFam" id="3.30.420.10:FF:000045">
    <property type="entry name" value="3'-5' exonuclease DinG"/>
    <property type="match status" value="1"/>
</dbReference>
<dbReference type="InterPro" id="IPR035901">
    <property type="entry name" value="GIY-YIG_endonuc_sf"/>
</dbReference>
<dbReference type="CDD" id="cd06127">
    <property type="entry name" value="DEDDh"/>
    <property type="match status" value="1"/>
</dbReference>
<protein>
    <submittedName>
        <fullName evidence="4">DNA polymerase III subunit epsilon</fullName>
    </submittedName>
</protein>
<dbReference type="SUPFAM" id="SSF53098">
    <property type="entry name" value="Ribonuclease H-like"/>
    <property type="match status" value="1"/>
</dbReference>
<dbReference type="InterPro" id="IPR012337">
    <property type="entry name" value="RNaseH-like_sf"/>
</dbReference>
<organism evidence="4 5">
    <name type="scientific">Rhizosphaericola mali</name>
    <dbReference type="NCBI Taxonomy" id="2545455"/>
    <lineage>
        <taxon>Bacteria</taxon>
        <taxon>Pseudomonadati</taxon>
        <taxon>Bacteroidota</taxon>
        <taxon>Chitinophagia</taxon>
        <taxon>Chitinophagales</taxon>
        <taxon>Chitinophagaceae</taxon>
        <taxon>Rhizosphaericola</taxon>
    </lineage>
</organism>
<dbReference type="KEGG" id="arac:E0W69_012525"/>
<accession>A0A5P2G0X0</accession>
<gene>
    <name evidence="4" type="ORF">E0W69_012525</name>
</gene>
<dbReference type="GO" id="GO:0005829">
    <property type="term" value="C:cytosol"/>
    <property type="evidence" value="ECO:0007669"/>
    <property type="project" value="TreeGrafter"/>
</dbReference>
<dbReference type="Gene3D" id="3.40.1440.10">
    <property type="entry name" value="GIY-YIG endonuclease"/>
    <property type="match status" value="1"/>
</dbReference>
<dbReference type="GO" id="GO:0006289">
    <property type="term" value="P:nucleotide-excision repair"/>
    <property type="evidence" value="ECO:0007669"/>
    <property type="project" value="InterPro"/>
</dbReference>
<dbReference type="AlphaFoldDB" id="A0A5P2G0X0"/>
<dbReference type="EMBL" id="CP044016">
    <property type="protein sequence ID" value="QES89454.1"/>
    <property type="molecule type" value="Genomic_DNA"/>
</dbReference>
<evidence type="ECO:0000313" key="5">
    <source>
        <dbReference type="Proteomes" id="UP000292424"/>
    </source>
</evidence>
<evidence type="ECO:0000259" key="3">
    <source>
        <dbReference type="PROSITE" id="PS50164"/>
    </source>
</evidence>
<dbReference type="PROSITE" id="PS50164">
    <property type="entry name" value="GIY_YIG"/>
    <property type="match status" value="1"/>
</dbReference>
<dbReference type="InterPro" id="IPR047296">
    <property type="entry name" value="GIY-YIG_UvrC_Cho"/>
</dbReference>
<dbReference type="RefSeq" id="WP_131330399.1">
    <property type="nucleotide sequence ID" value="NZ_CP044016.1"/>
</dbReference>
<dbReference type="Pfam" id="PF01541">
    <property type="entry name" value="GIY-YIG"/>
    <property type="match status" value="1"/>
</dbReference>
<name>A0A5P2G0X0_9BACT</name>
<sequence length="453" mass="51859">MQEKEYAIVDIETTGGHCAVSGITDIAIVIHDGQKVIDRYETLINPVQHIPYFIESLTGISNEMVKNAPLFEDVASEIYSWLNGRVFVAHNVNFDFSFVSHYLSLAGYSLKAPKLCTVRMSRRVVPGLTSYSLGNLCASLNIPIYNRHRAGGDADATAELFTYLNALDTEDCVEDMLKRGKKEHILPPNLSKGEFEKLPTATGVYFFLDNKFKVIYVGKAKNIQKRVGQHFTGNNTGSQRQNFLREIHHIRFEICGTELMAFLLEAAEIKHRWPKYNRSLKQFEPKYGLFEYYDINGFKRLAIGRVTRNQQCLQYFSSEEDGRDLLHALVKDFSLCSKKCMLGSCQFVANCYSCTIWEDTKDAYNERVEDAIAHLHNYLSSYIIVDKGRDEGEKSIIWIENGIFWGMGYVDINQDITDMEIVQSSLTRYNSCHYMVQLVNTFAFENPQKTIMK</sequence>
<dbReference type="InterPro" id="IPR013520">
    <property type="entry name" value="Ribonucl_H"/>
</dbReference>
<comment type="function">
    <text evidence="1">DNA polymerase III is a complex, multichain enzyme responsible for most of the replicative synthesis in bacteria. The epsilon subunit contain the editing function and is a proofreading 3'-5' exonuclease.</text>
</comment>
<dbReference type="SMART" id="SM00479">
    <property type="entry name" value="EXOIII"/>
    <property type="match status" value="1"/>
</dbReference>
<dbReference type="GO" id="GO:0003887">
    <property type="term" value="F:DNA-directed DNA polymerase activity"/>
    <property type="evidence" value="ECO:0007669"/>
    <property type="project" value="InterPro"/>
</dbReference>
<comment type="subunit">
    <text evidence="2">DNA polymerase III contains a core (composed of alpha, epsilon and theta chains) that associates with a tau subunit. This core dimerizes to form the POLIII' complex. PolIII' associates with the gamma complex (composed of gamma, delta, delta', psi and chi chains) and with the beta chain to form the complete DNA polymerase III complex.</text>
</comment>
<dbReference type="InterPro" id="IPR006054">
    <property type="entry name" value="DnaQ"/>
</dbReference>
<dbReference type="PANTHER" id="PTHR30231">
    <property type="entry name" value="DNA POLYMERASE III SUBUNIT EPSILON"/>
    <property type="match status" value="1"/>
</dbReference>